<evidence type="ECO:0000313" key="2">
    <source>
        <dbReference type="Proteomes" id="UP000184111"/>
    </source>
</evidence>
<dbReference type="RefSeq" id="WP_079190083.1">
    <property type="nucleotide sequence ID" value="NZ_FRBI01000020.1"/>
</dbReference>
<gene>
    <name evidence="1" type="ORF">SAMN05216499_12099</name>
</gene>
<sequence length="234" mass="25564">MTTSTVPTDDAPAAPDAGALAVSAWRDYDPEVCAVPGMGLGERRLTGPVAEEATRLWADGARRVRLAEAVDLTAAGSADGAVRAVRQLSLIRDLTARAVLVEWTLRTATDDPEGWRALGHLQPPQHVHGLPAAAAADQLRDWREGHYVGLCLWRQGPGFVQIRDRRWGGLARFTVDEPHYQQAIARLSYGALAGDVPDDALSDFLGERLVLPFGRLNWWAPYRVARWSRGGIMV</sequence>
<dbReference type="AlphaFoldDB" id="A0A1M7P0U3"/>
<protein>
    <submittedName>
        <fullName evidence="1">Uncharacterized protein</fullName>
    </submittedName>
</protein>
<dbReference type="EMBL" id="FRBI01000020">
    <property type="protein sequence ID" value="SHN10063.1"/>
    <property type="molecule type" value="Genomic_DNA"/>
</dbReference>
<dbReference type="STRING" id="310782.SAMN05216499_12099"/>
<proteinExistence type="predicted"/>
<name>A0A1M7P0U3_9ACTN</name>
<evidence type="ECO:0000313" key="1">
    <source>
        <dbReference type="EMBL" id="SHN10063.1"/>
    </source>
</evidence>
<reference evidence="1 2" key="1">
    <citation type="submission" date="2016-11" db="EMBL/GenBank/DDBJ databases">
        <authorList>
            <person name="Jaros S."/>
            <person name="Januszkiewicz K."/>
            <person name="Wedrychowicz H."/>
        </authorList>
    </citation>
    <scope>NUCLEOTIDE SEQUENCE [LARGE SCALE GENOMIC DNA]</scope>
    <source>
        <strain evidence="1 2">CGMCC 4.2025</strain>
    </source>
</reference>
<accession>A0A1M7P0U3</accession>
<dbReference type="Pfam" id="PF19142">
    <property type="entry name" value="DUF5825"/>
    <property type="match status" value="1"/>
</dbReference>
<dbReference type="InterPro" id="IPR043863">
    <property type="entry name" value="DUF5825"/>
</dbReference>
<organism evidence="1 2">
    <name type="scientific">Actinacidiphila paucisporea</name>
    <dbReference type="NCBI Taxonomy" id="310782"/>
    <lineage>
        <taxon>Bacteria</taxon>
        <taxon>Bacillati</taxon>
        <taxon>Actinomycetota</taxon>
        <taxon>Actinomycetes</taxon>
        <taxon>Kitasatosporales</taxon>
        <taxon>Streptomycetaceae</taxon>
        <taxon>Actinacidiphila</taxon>
    </lineage>
</organism>
<dbReference type="OrthoDB" id="3624112at2"/>
<keyword evidence="2" id="KW-1185">Reference proteome</keyword>
<dbReference type="Proteomes" id="UP000184111">
    <property type="component" value="Unassembled WGS sequence"/>
</dbReference>